<accession>G7Y347</accession>
<evidence type="ECO:0000313" key="2">
    <source>
        <dbReference type="Proteomes" id="UP000008909"/>
    </source>
</evidence>
<reference key="2">
    <citation type="submission" date="2011-10" db="EMBL/GenBank/DDBJ databases">
        <title>The genome and transcriptome sequence of Clonorchis sinensis provide insights into the carcinogenic liver fluke.</title>
        <authorList>
            <person name="Wang X."/>
            <person name="Huang Y."/>
            <person name="Chen W."/>
            <person name="Liu H."/>
            <person name="Guo L."/>
            <person name="Chen Y."/>
            <person name="Luo F."/>
            <person name="Zhou W."/>
            <person name="Sun J."/>
            <person name="Mao Q."/>
            <person name="Liang P."/>
            <person name="Zhou C."/>
            <person name="Tian Y."/>
            <person name="Men J."/>
            <person name="Lv X."/>
            <person name="Huang L."/>
            <person name="Zhou J."/>
            <person name="Hu Y."/>
            <person name="Li R."/>
            <person name="Zhang F."/>
            <person name="Lei H."/>
            <person name="Li X."/>
            <person name="Hu X."/>
            <person name="Liang C."/>
            <person name="Xu J."/>
            <person name="Wu Z."/>
            <person name="Yu X."/>
        </authorList>
    </citation>
    <scope>NUCLEOTIDE SEQUENCE</scope>
    <source>
        <strain>Henan</strain>
    </source>
</reference>
<dbReference type="EMBL" id="DF142837">
    <property type="protein sequence ID" value="GAA47384.1"/>
    <property type="molecule type" value="Genomic_DNA"/>
</dbReference>
<gene>
    <name evidence="1" type="ORF">CLF_100293</name>
</gene>
<reference evidence="1" key="1">
    <citation type="journal article" date="2011" name="Genome Biol.">
        <title>The draft genome of the carcinogenic human liver fluke Clonorchis sinensis.</title>
        <authorList>
            <person name="Wang X."/>
            <person name="Chen W."/>
            <person name="Huang Y."/>
            <person name="Sun J."/>
            <person name="Men J."/>
            <person name="Liu H."/>
            <person name="Luo F."/>
            <person name="Guo L."/>
            <person name="Lv X."/>
            <person name="Deng C."/>
            <person name="Zhou C."/>
            <person name="Fan Y."/>
            <person name="Li X."/>
            <person name="Huang L."/>
            <person name="Hu Y."/>
            <person name="Liang C."/>
            <person name="Hu X."/>
            <person name="Xu J."/>
            <person name="Yu X."/>
        </authorList>
    </citation>
    <scope>NUCLEOTIDE SEQUENCE [LARGE SCALE GENOMIC DNA]</scope>
    <source>
        <strain evidence="1">Henan</strain>
    </source>
</reference>
<keyword evidence="2" id="KW-1185">Reference proteome</keyword>
<protein>
    <submittedName>
        <fullName evidence="1">Uncharacterized protein</fullName>
    </submittedName>
</protein>
<dbReference type="AlphaFoldDB" id="G7Y347"/>
<proteinExistence type="predicted"/>
<dbReference type="Proteomes" id="UP000008909">
    <property type="component" value="Unassembled WGS sequence"/>
</dbReference>
<evidence type="ECO:0000313" key="1">
    <source>
        <dbReference type="EMBL" id="GAA47384.1"/>
    </source>
</evidence>
<organism evidence="1 2">
    <name type="scientific">Clonorchis sinensis</name>
    <name type="common">Chinese liver fluke</name>
    <dbReference type="NCBI Taxonomy" id="79923"/>
    <lineage>
        <taxon>Eukaryota</taxon>
        <taxon>Metazoa</taxon>
        <taxon>Spiralia</taxon>
        <taxon>Lophotrochozoa</taxon>
        <taxon>Platyhelminthes</taxon>
        <taxon>Trematoda</taxon>
        <taxon>Digenea</taxon>
        <taxon>Opisthorchiida</taxon>
        <taxon>Opisthorchiata</taxon>
        <taxon>Opisthorchiidae</taxon>
        <taxon>Clonorchis</taxon>
    </lineage>
</organism>
<sequence length="57" mass="6825">MDAVQRYLMSREQYDSIFSFSMKPQMCHLTVILPIEHCLMVYFKIYLQACIPCILVY</sequence>
<name>G7Y347_CLOSI</name>